<reference evidence="3" key="1">
    <citation type="journal article" date="2018" name="Nat. Microbiol.">
        <title>Leveraging single-cell genomics to expand the fungal tree of life.</title>
        <authorList>
            <person name="Ahrendt S.R."/>
            <person name="Quandt C.A."/>
            <person name="Ciobanu D."/>
            <person name="Clum A."/>
            <person name="Salamov A."/>
            <person name="Andreopoulos B."/>
            <person name="Cheng J.F."/>
            <person name="Woyke T."/>
            <person name="Pelin A."/>
            <person name="Henrissat B."/>
            <person name="Reynolds N.K."/>
            <person name="Benny G.L."/>
            <person name="Smith M.E."/>
            <person name="James T.Y."/>
            <person name="Grigoriev I.V."/>
        </authorList>
    </citation>
    <scope>NUCLEOTIDE SEQUENCE [LARGE SCALE GENOMIC DNA]</scope>
</reference>
<dbReference type="EMBL" id="KZ998031">
    <property type="protein sequence ID" value="RKO86640.1"/>
    <property type="molecule type" value="Genomic_DNA"/>
</dbReference>
<protein>
    <submittedName>
        <fullName evidence="2">Uncharacterized protein</fullName>
    </submittedName>
</protein>
<proteinExistence type="predicted"/>
<dbReference type="Proteomes" id="UP000269721">
    <property type="component" value="Unassembled WGS sequence"/>
</dbReference>
<sequence>MADGEDEGAGTEGPRESEKDSGQATIRWDTLGYPVPNLFVLSVLQLATVPKLSPSVENSRCKKPFLTATDVARHFHWSCEKFVHLAAAEITAGRAPFKENAVVEASSEMEAETKVERQCGGNDVTVVEDSVDIGFERGRGDEVEEFKELLYFFEEPCDDAEEGP</sequence>
<dbReference type="AlphaFoldDB" id="A0A4P9W7A0"/>
<evidence type="ECO:0000256" key="1">
    <source>
        <dbReference type="SAM" id="MobiDB-lite"/>
    </source>
</evidence>
<evidence type="ECO:0000313" key="2">
    <source>
        <dbReference type="EMBL" id="RKO86640.1"/>
    </source>
</evidence>
<accession>A0A4P9W7A0</accession>
<name>A0A4P9W7A0_9FUNG</name>
<organism evidence="2 3">
    <name type="scientific">Blyttiomyces helicus</name>
    <dbReference type="NCBI Taxonomy" id="388810"/>
    <lineage>
        <taxon>Eukaryota</taxon>
        <taxon>Fungi</taxon>
        <taxon>Fungi incertae sedis</taxon>
        <taxon>Chytridiomycota</taxon>
        <taxon>Chytridiomycota incertae sedis</taxon>
        <taxon>Chytridiomycetes</taxon>
        <taxon>Chytridiomycetes incertae sedis</taxon>
        <taxon>Blyttiomyces</taxon>
    </lineage>
</organism>
<keyword evidence="3" id="KW-1185">Reference proteome</keyword>
<gene>
    <name evidence="2" type="ORF">BDK51DRAFT_27659</name>
</gene>
<evidence type="ECO:0000313" key="3">
    <source>
        <dbReference type="Proteomes" id="UP000269721"/>
    </source>
</evidence>
<feature type="region of interest" description="Disordered" evidence="1">
    <location>
        <begin position="1"/>
        <end position="23"/>
    </location>
</feature>